<evidence type="ECO:0000313" key="2">
    <source>
        <dbReference type="Proteomes" id="UP000252519"/>
    </source>
</evidence>
<dbReference type="AlphaFoldDB" id="A0A368F7K6"/>
<comment type="caution">
    <text evidence="1">The sequence shown here is derived from an EMBL/GenBank/DDBJ whole genome shotgun (WGS) entry which is preliminary data.</text>
</comment>
<name>A0A368F7K6_ANCCA</name>
<organism evidence="1 2">
    <name type="scientific">Ancylostoma caninum</name>
    <name type="common">Dog hookworm</name>
    <dbReference type="NCBI Taxonomy" id="29170"/>
    <lineage>
        <taxon>Eukaryota</taxon>
        <taxon>Metazoa</taxon>
        <taxon>Ecdysozoa</taxon>
        <taxon>Nematoda</taxon>
        <taxon>Chromadorea</taxon>
        <taxon>Rhabditida</taxon>
        <taxon>Rhabditina</taxon>
        <taxon>Rhabditomorpha</taxon>
        <taxon>Strongyloidea</taxon>
        <taxon>Ancylostomatidae</taxon>
        <taxon>Ancylostomatinae</taxon>
        <taxon>Ancylostoma</taxon>
    </lineage>
</organism>
<reference evidence="1 2" key="1">
    <citation type="submission" date="2014-10" db="EMBL/GenBank/DDBJ databases">
        <title>Draft genome of the hookworm Ancylostoma caninum.</title>
        <authorList>
            <person name="Mitreva M."/>
        </authorList>
    </citation>
    <scope>NUCLEOTIDE SEQUENCE [LARGE SCALE GENOMIC DNA]</scope>
    <source>
        <strain evidence="1 2">Baltimore</strain>
    </source>
</reference>
<accession>A0A368F7K6</accession>
<dbReference type="EMBL" id="JOJR01003070">
    <property type="protein sequence ID" value="RCN28083.1"/>
    <property type="molecule type" value="Genomic_DNA"/>
</dbReference>
<proteinExistence type="predicted"/>
<keyword evidence="2" id="KW-1185">Reference proteome</keyword>
<gene>
    <name evidence="1" type="ORF">ANCCAN_26179</name>
</gene>
<evidence type="ECO:0000313" key="1">
    <source>
        <dbReference type="EMBL" id="RCN28083.1"/>
    </source>
</evidence>
<sequence>MSKQEKNGDFVYEVEVEKYIKAPFVGGLWGPGVVHNAPKTITVPKTCQSSKRHQPGVTYTAMGKDNQYYVMKRSDKLNDQEKRFLNILKGQGQ</sequence>
<dbReference type="Proteomes" id="UP000252519">
    <property type="component" value="Unassembled WGS sequence"/>
</dbReference>
<protein>
    <submittedName>
        <fullName evidence="1">Uncharacterized protein</fullName>
    </submittedName>
</protein>